<dbReference type="PANTHER" id="PTHR43798:SF33">
    <property type="entry name" value="HYDROLASE, PUTATIVE (AFU_ORTHOLOGUE AFUA_2G14860)-RELATED"/>
    <property type="match status" value="1"/>
</dbReference>
<evidence type="ECO:0000313" key="3">
    <source>
        <dbReference type="Proteomes" id="UP001166191"/>
    </source>
</evidence>
<dbReference type="EMBL" id="JAHKNG010000001">
    <property type="protein sequence ID" value="MBU3028500.1"/>
    <property type="molecule type" value="Genomic_DNA"/>
</dbReference>
<accession>A0ABS6AD13</accession>
<dbReference type="Pfam" id="PF12697">
    <property type="entry name" value="Abhydrolase_6"/>
    <property type="match status" value="1"/>
</dbReference>
<sequence>MGGSEGPLEGIDFHDLAADAAAALRAETGEGGAVVAGHAYGCWIARTMAQNFPSMIDGLILLAAGAGKWPDTLTEAINTAMNTEAPEYDRLAALRTAFFTGDHDPRPWLEGWSGKVVHAQRAARTRTDRDSWWSSGRAPMLDIVGLQDPFRAEQDRDFYLREFAPRLELKLVDGASHALPDEKPEEVAQLMLDWIDRRLGKPDGQPTVSRRISGDQV</sequence>
<comment type="caution">
    <text evidence="2">The sequence shown here is derived from an EMBL/GenBank/DDBJ whole genome shotgun (WGS) entry which is preliminary data.</text>
</comment>
<organism evidence="2 3">
    <name type="scientific">Paracoccus marinaquae</name>
    <dbReference type="NCBI Taxonomy" id="2841926"/>
    <lineage>
        <taxon>Bacteria</taxon>
        <taxon>Pseudomonadati</taxon>
        <taxon>Pseudomonadota</taxon>
        <taxon>Alphaproteobacteria</taxon>
        <taxon>Rhodobacterales</taxon>
        <taxon>Paracoccaceae</taxon>
        <taxon>Paracoccus</taxon>
    </lineage>
</organism>
<evidence type="ECO:0000313" key="2">
    <source>
        <dbReference type="EMBL" id="MBU3028500.1"/>
    </source>
</evidence>
<keyword evidence="3" id="KW-1185">Reference proteome</keyword>
<evidence type="ECO:0000259" key="1">
    <source>
        <dbReference type="Pfam" id="PF12697"/>
    </source>
</evidence>
<name>A0ABS6AD13_9RHOB</name>
<dbReference type="InterPro" id="IPR000073">
    <property type="entry name" value="AB_hydrolase_1"/>
</dbReference>
<dbReference type="RefSeq" id="WP_216031205.1">
    <property type="nucleotide sequence ID" value="NZ_JAHKNG010000001.1"/>
</dbReference>
<feature type="domain" description="AB hydrolase-1" evidence="1">
    <location>
        <begin position="3"/>
        <end position="189"/>
    </location>
</feature>
<dbReference type="GO" id="GO:0016787">
    <property type="term" value="F:hydrolase activity"/>
    <property type="evidence" value="ECO:0007669"/>
    <property type="project" value="UniProtKB-KW"/>
</dbReference>
<protein>
    <submittedName>
        <fullName evidence="2">Alpha/beta hydrolase</fullName>
    </submittedName>
</protein>
<keyword evidence="2" id="KW-0378">Hydrolase</keyword>
<dbReference type="PANTHER" id="PTHR43798">
    <property type="entry name" value="MONOACYLGLYCEROL LIPASE"/>
    <property type="match status" value="1"/>
</dbReference>
<dbReference type="Proteomes" id="UP001166191">
    <property type="component" value="Unassembled WGS sequence"/>
</dbReference>
<proteinExistence type="predicted"/>
<reference evidence="2" key="1">
    <citation type="submission" date="2021-06" db="EMBL/GenBank/DDBJ databases">
        <title>Paracoccus bacterium XHP0099 sp. nov., isolated from the surface waters of the Yellow Sea.</title>
        <authorList>
            <person name="Xue H."/>
            <person name="Zhang D."/>
        </authorList>
    </citation>
    <scope>NUCLEOTIDE SEQUENCE</scope>
    <source>
        <strain evidence="2">XHP0099</strain>
    </source>
</reference>
<dbReference type="InterPro" id="IPR050266">
    <property type="entry name" value="AB_hydrolase_sf"/>
</dbReference>
<gene>
    <name evidence="2" type="ORF">KNW02_00025</name>
</gene>